<dbReference type="EMBL" id="BAFK01000018">
    <property type="protein sequence ID" value="GAB59872.1"/>
    <property type="molecule type" value="Genomic_DNA"/>
</dbReference>
<organism evidence="2 3">
    <name type="scientific">Rheinheimera nanhaiensis E407-8</name>
    <dbReference type="NCBI Taxonomy" id="562729"/>
    <lineage>
        <taxon>Bacteria</taxon>
        <taxon>Pseudomonadati</taxon>
        <taxon>Pseudomonadota</taxon>
        <taxon>Gammaproteobacteria</taxon>
        <taxon>Chromatiales</taxon>
        <taxon>Chromatiaceae</taxon>
        <taxon>Rheinheimera</taxon>
    </lineage>
</organism>
<name>I1E0P4_9GAMM</name>
<dbReference type="Pfam" id="PF13723">
    <property type="entry name" value="Ketoacyl-synt_2"/>
    <property type="match status" value="1"/>
</dbReference>
<evidence type="ECO:0000313" key="3">
    <source>
        <dbReference type="Proteomes" id="UP000004374"/>
    </source>
</evidence>
<accession>I1E0P4</accession>
<comment type="caution">
    <text evidence="2">The sequence shown here is derived from an EMBL/GenBank/DDBJ whole genome shotgun (WGS) entry which is preliminary data.</text>
</comment>
<gene>
    <name evidence="2" type="ORF">RNAN_2885</name>
</gene>
<dbReference type="STRING" id="562729.RNAN_2885"/>
<keyword evidence="3" id="KW-1185">Reference proteome</keyword>
<dbReference type="InterPro" id="IPR014030">
    <property type="entry name" value="Ketoacyl_synth_N"/>
</dbReference>
<proteinExistence type="predicted"/>
<dbReference type="RefSeq" id="WP_008222890.1">
    <property type="nucleotide sequence ID" value="NZ_BAFK01000018.1"/>
</dbReference>
<protein>
    <recommendedName>
        <fullName evidence="1">Beta-ketoacyl synthase-like N-terminal domain-containing protein</fullName>
    </recommendedName>
</protein>
<sequence length="235" mass="25835">MEFFLTDWAVWTPDLTQGDAGLGACSVPDLTKVPAMTRRRLSKLTKLTFEVALQLQANTDTSVVQQQISTIFASRHGDLHKTLGLLQQVAQQEALSPTQFALSVHNAIIGQLSLFSQNRADSNAIAAGADSLHYAVLEAAARLQTEPGLSQVLVLYADEPVPQVYQQYCQDPAQPVALALLLSRSDGEKVCFSRHSAPTQLASEQQTQQLLPWLQHQCQSVSIAGRQCLWQWQRG</sequence>
<feature type="domain" description="Beta-ketoacyl synthase-like N-terminal" evidence="1">
    <location>
        <begin position="26"/>
        <end position="233"/>
    </location>
</feature>
<evidence type="ECO:0000259" key="1">
    <source>
        <dbReference type="Pfam" id="PF13723"/>
    </source>
</evidence>
<dbReference type="AlphaFoldDB" id="I1E0P4"/>
<reference evidence="2 3" key="1">
    <citation type="journal article" date="2012" name="J. Bacteriol.">
        <title>Genome Sequence of the Protease-Producing Bacterium Rheinheimera nanhaiensis E407-8T, Isolated from Deep-Sea Sediment of the South China Sea.</title>
        <authorList>
            <person name="Zhang X.-Y."/>
            <person name="Zhang Y.-J."/>
            <person name="Qin Q.-L."/>
            <person name="Xie B.-B."/>
            <person name="Chen X.-L."/>
            <person name="Zhou B.-C."/>
            <person name="Zhang Y.-Z."/>
        </authorList>
    </citation>
    <scope>NUCLEOTIDE SEQUENCE [LARGE SCALE GENOMIC DNA]</scope>
    <source>
        <strain evidence="2 3">E407-8</strain>
    </source>
</reference>
<dbReference type="Proteomes" id="UP000004374">
    <property type="component" value="Unassembled WGS sequence"/>
</dbReference>
<evidence type="ECO:0000313" key="2">
    <source>
        <dbReference type="EMBL" id="GAB59872.1"/>
    </source>
</evidence>